<evidence type="ECO:0000313" key="2">
    <source>
        <dbReference type="Proteomes" id="UP001237642"/>
    </source>
</evidence>
<reference evidence="1" key="2">
    <citation type="submission" date="2023-05" db="EMBL/GenBank/DDBJ databases">
        <authorList>
            <person name="Schelkunov M.I."/>
        </authorList>
    </citation>
    <scope>NUCLEOTIDE SEQUENCE</scope>
    <source>
        <strain evidence="1">Hsosn_3</strain>
        <tissue evidence="1">Leaf</tissue>
    </source>
</reference>
<dbReference type="EMBL" id="JAUIZM010000009">
    <property type="protein sequence ID" value="KAK1364587.1"/>
    <property type="molecule type" value="Genomic_DNA"/>
</dbReference>
<dbReference type="AlphaFoldDB" id="A0AAD8HEG1"/>
<gene>
    <name evidence="1" type="ORF">POM88_040148</name>
</gene>
<evidence type="ECO:0000313" key="1">
    <source>
        <dbReference type="EMBL" id="KAK1364587.1"/>
    </source>
</evidence>
<accession>A0AAD8HEG1</accession>
<name>A0AAD8HEG1_9APIA</name>
<sequence>MEADVCIYLRHKFRSIKASLAQSCACAPLKIMIFRRGLLVHSGNSILIGAQGGIASLLMLARSVAKDVHESAAEALWALSFHPINAIQIADFGGLRYVSSMMMLLLSCPEVSWPWKSIDDFIFAYSDPQLLSAVATSSSPALLTQVAESAHILEAGHLRCRSL</sequence>
<keyword evidence="2" id="KW-1185">Reference proteome</keyword>
<dbReference type="Proteomes" id="UP001237642">
    <property type="component" value="Unassembled WGS sequence"/>
</dbReference>
<protein>
    <submittedName>
        <fullName evidence="1">Uncharacterized protein</fullName>
    </submittedName>
</protein>
<dbReference type="PANTHER" id="PTHR46976:SF1">
    <property type="entry name" value="PROTEIN ARABIDILLO 1"/>
    <property type="match status" value="1"/>
</dbReference>
<dbReference type="Gene3D" id="1.25.10.10">
    <property type="entry name" value="Leucine-rich Repeat Variant"/>
    <property type="match status" value="1"/>
</dbReference>
<dbReference type="PANTHER" id="PTHR46976">
    <property type="entry name" value="PROTEIN ARABIDILLO 1"/>
    <property type="match status" value="1"/>
</dbReference>
<comment type="caution">
    <text evidence="1">The sequence shown here is derived from an EMBL/GenBank/DDBJ whole genome shotgun (WGS) entry which is preliminary data.</text>
</comment>
<reference evidence="1" key="1">
    <citation type="submission" date="2023-02" db="EMBL/GenBank/DDBJ databases">
        <title>Genome of toxic invasive species Heracleum sosnowskyi carries increased number of genes despite the absence of recent whole-genome duplications.</title>
        <authorList>
            <person name="Schelkunov M."/>
            <person name="Shtratnikova V."/>
            <person name="Makarenko M."/>
            <person name="Klepikova A."/>
            <person name="Omelchenko D."/>
            <person name="Novikova G."/>
            <person name="Obukhova E."/>
            <person name="Bogdanov V."/>
            <person name="Penin A."/>
            <person name="Logacheva M."/>
        </authorList>
    </citation>
    <scope>NUCLEOTIDE SEQUENCE</scope>
    <source>
        <strain evidence="1">Hsosn_3</strain>
        <tissue evidence="1">Leaf</tissue>
    </source>
</reference>
<dbReference type="InterPro" id="IPR011989">
    <property type="entry name" value="ARM-like"/>
</dbReference>
<organism evidence="1 2">
    <name type="scientific">Heracleum sosnowskyi</name>
    <dbReference type="NCBI Taxonomy" id="360622"/>
    <lineage>
        <taxon>Eukaryota</taxon>
        <taxon>Viridiplantae</taxon>
        <taxon>Streptophyta</taxon>
        <taxon>Embryophyta</taxon>
        <taxon>Tracheophyta</taxon>
        <taxon>Spermatophyta</taxon>
        <taxon>Magnoliopsida</taxon>
        <taxon>eudicotyledons</taxon>
        <taxon>Gunneridae</taxon>
        <taxon>Pentapetalae</taxon>
        <taxon>asterids</taxon>
        <taxon>campanulids</taxon>
        <taxon>Apiales</taxon>
        <taxon>Apiaceae</taxon>
        <taxon>Apioideae</taxon>
        <taxon>apioid superclade</taxon>
        <taxon>Tordylieae</taxon>
        <taxon>Tordyliinae</taxon>
        <taxon>Heracleum</taxon>
    </lineage>
</organism>
<proteinExistence type="predicted"/>